<protein>
    <submittedName>
        <fullName evidence="2">Uncharacterized protein</fullName>
    </submittedName>
</protein>
<feature type="compositionally biased region" description="Basic and acidic residues" evidence="1">
    <location>
        <begin position="44"/>
        <end position="58"/>
    </location>
</feature>
<accession>A0AAV7VCC3</accession>
<gene>
    <name evidence="2" type="ORF">NDU88_002258</name>
</gene>
<organism evidence="2 3">
    <name type="scientific">Pleurodeles waltl</name>
    <name type="common">Iberian ribbed newt</name>
    <dbReference type="NCBI Taxonomy" id="8319"/>
    <lineage>
        <taxon>Eukaryota</taxon>
        <taxon>Metazoa</taxon>
        <taxon>Chordata</taxon>
        <taxon>Craniata</taxon>
        <taxon>Vertebrata</taxon>
        <taxon>Euteleostomi</taxon>
        <taxon>Amphibia</taxon>
        <taxon>Batrachia</taxon>
        <taxon>Caudata</taxon>
        <taxon>Salamandroidea</taxon>
        <taxon>Salamandridae</taxon>
        <taxon>Pleurodelinae</taxon>
        <taxon>Pleurodeles</taxon>
    </lineage>
</organism>
<evidence type="ECO:0000313" key="2">
    <source>
        <dbReference type="EMBL" id="KAJ1198417.1"/>
    </source>
</evidence>
<proteinExistence type="predicted"/>
<evidence type="ECO:0000256" key="1">
    <source>
        <dbReference type="SAM" id="MobiDB-lite"/>
    </source>
</evidence>
<dbReference type="Proteomes" id="UP001066276">
    <property type="component" value="Chromosome 2_1"/>
</dbReference>
<dbReference type="AlphaFoldDB" id="A0AAV7VCC3"/>
<name>A0AAV7VCC3_PLEWA</name>
<feature type="region of interest" description="Disordered" evidence="1">
    <location>
        <begin position="26"/>
        <end position="58"/>
    </location>
</feature>
<keyword evidence="3" id="KW-1185">Reference proteome</keyword>
<evidence type="ECO:0000313" key="3">
    <source>
        <dbReference type="Proteomes" id="UP001066276"/>
    </source>
</evidence>
<sequence length="115" mass="13213">MPPTHQVPSHMTTEDHFKLAHPLRAIARTGRQRDTSRGPSHTRFYPDKEKDMPQKDEQQMRLCLCPDWHSKKECQTVKPNNTNVEKAKADIISHILKLKLEQSLPPLDEQKAGAP</sequence>
<comment type="caution">
    <text evidence="2">The sequence shown here is derived from an EMBL/GenBank/DDBJ whole genome shotgun (WGS) entry which is preliminary data.</text>
</comment>
<dbReference type="EMBL" id="JANPWB010000003">
    <property type="protein sequence ID" value="KAJ1198417.1"/>
    <property type="molecule type" value="Genomic_DNA"/>
</dbReference>
<reference evidence="2" key="1">
    <citation type="journal article" date="2022" name="bioRxiv">
        <title>Sequencing and chromosome-scale assembly of the giantPleurodeles waltlgenome.</title>
        <authorList>
            <person name="Brown T."/>
            <person name="Elewa A."/>
            <person name="Iarovenko S."/>
            <person name="Subramanian E."/>
            <person name="Araus A.J."/>
            <person name="Petzold A."/>
            <person name="Susuki M."/>
            <person name="Suzuki K.-i.T."/>
            <person name="Hayashi T."/>
            <person name="Toyoda A."/>
            <person name="Oliveira C."/>
            <person name="Osipova E."/>
            <person name="Leigh N.D."/>
            <person name="Simon A."/>
            <person name="Yun M.H."/>
        </authorList>
    </citation>
    <scope>NUCLEOTIDE SEQUENCE</scope>
    <source>
        <strain evidence="2">20211129_DDA</strain>
        <tissue evidence="2">Liver</tissue>
    </source>
</reference>